<gene>
    <name evidence="2" type="ORF">BGZ99_001400</name>
</gene>
<feature type="transmembrane region" description="Helical" evidence="1">
    <location>
        <begin position="1054"/>
        <end position="1079"/>
    </location>
</feature>
<keyword evidence="1" id="KW-0812">Transmembrane</keyword>
<keyword evidence="3" id="KW-1185">Reference proteome</keyword>
<protein>
    <recommendedName>
        <fullName evidence="4">Ion transport domain-containing protein</fullName>
    </recommendedName>
</protein>
<dbReference type="AlphaFoldDB" id="A0A9P6RNV1"/>
<evidence type="ECO:0008006" key="4">
    <source>
        <dbReference type="Google" id="ProtNLM"/>
    </source>
</evidence>
<evidence type="ECO:0000313" key="3">
    <source>
        <dbReference type="Proteomes" id="UP000738325"/>
    </source>
</evidence>
<dbReference type="Proteomes" id="UP000738325">
    <property type="component" value="Unassembled WGS sequence"/>
</dbReference>
<proteinExistence type="predicted"/>
<name>A0A9P6RNV1_9FUNG</name>
<keyword evidence="1" id="KW-0472">Membrane</keyword>
<feature type="transmembrane region" description="Helical" evidence="1">
    <location>
        <begin position="1122"/>
        <end position="1144"/>
    </location>
</feature>
<dbReference type="EMBL" id="JAAAIP010000135">
    <property type="protein sequence ID" value="KAG0324836.1"/>
    <property type="molecule type" value="Genomic_DNA"/>
</dbReference>
<sequence length="1268" mass="144414">MKIVTSEWDIKKTPRLLELRLRLHRGFEVFLDATNSYKIVIEIEMRKDIGNATLSFELLALEFCNAYIPRQTIGEHIIFGAKSRPQLFTAVVPGATKNTPVMPVKINAFAISETGSHSAVLHFKDGQGVIIVETLIPTKHHKWSKISGTKIWKLTECGLIATPEQAECLRIAISRGGTQVAIFQSVSDPHLGAKGENATVPLVSEIFPFTVINVSSGQSFRPLSKRVFFQKHIDFELGTFVGFGKFASTPGREELFVSCDGSSVKVHVTKSEWTRLHSIALQSATSSPHSMNQSPIVTLKNLQMANMLIESAQGTYFAWLGNPLAVSIWSMELGRMVSFIADAKLPTAVTRLPTITSIARLSTWKRSPNTIIIRIASHGRYMAIASNSQICKYLLPSGTIVGVTNVSSGLREGSTIIDIWWKGNSLLITYQEDRTLATFLVSLDVERQHWGDRRIVPLNLMEHSLKVRDKVYTVHGSTVDIASVGDLIEVLSSHDDEYDCKRDVASKAVKDSSLLQECTLENGDRFELKTDDSSDTVALLLLSSGGGLLGQWNFIARGWRQLAECDGLDGIRNHCHIKTLPAFILEGTSRFVVTGAGYIQVWQLPTPDLESCRLIVMATAPASTKKDDRAHSASHLMVGQHVQHLTICQHMRYLTVQFGEDEKHTIDMSRDNHDHLVDSKHLKVWSTLVQLYTAKDGNSTYQQALLQYTVQAFKQCPTWDYSKNVFLLRLCKGWEVEGFEEFLQDLVQQPEFKWIPAHPASKYKDNAIVFGIATSWDHTHRNVRFHHTLIKHCIQNAVQEGDTFFLKPIFDCLPLITEERFGLEVMRQMAFIPVPESSHTFVIENSVLSRSNSIFQQPESNSWIKVYDDDVRILRLDRVQKPDPDNKYFKKRLFVAPFDMLYQTKTYNVVKLSWWRYFKASDRNELGVVSGDKHDRKLRKRMAMRIPRFPLQMLDNPTLKALVQYQWNTGGAYFWLKRTVWHFLVFYTILIVQSTPALLGDIIPSGANPTLAMMNAINSRYLPVKVMAAAVYKFRVYHKFCKFLDFIFRLTADIGLFLALFAFGVVAFAQVFWFLIYGCLGTECQESTSRFPKNFIEAIFATYFFLGGRYDPVSTEMDSKFSVFHAVMALYYFFTAIILLNVLIGEFRFNQYSLVQYIPETLTTKLFDRLGYVNAASFSRTHSKAGRKEMTFEREIYFTATDEDILEFHRKHLQKSKNPVHDRVVEERDFTNKITTPKDNQIKEPKDSQIKELKDKVEELREMMAALV</sequence>
<dbReference type="SUPFAM" id="SSF82171">
    <property type="entry name" value="DPP6 N-terminal domain-like"/>
    <property type="match status" value="1"/>
</dbReference>
<feature type="transmembrane region" description="Helical" evidence="1">
    <location>
        <begin position="1091"/>
        <end position="1110"/>
    </location>
</feature>
<dbReference type="OrthoDB" id="2393657at2759"/>
<evidence type="ECO:0000313" key="2">
    <source>
        <dbReference type="EMBL" id="KAG0324836.1"/>
    </source>
</evidence>
<evidence type="ECO:0000256" key="1">
    <source>
        <dbReference type="SAM" id="Phobius"/>
    </source>
</evidence>
<organism evidence="2 3">
    <name type="scientific">Dissophora globulifera</name>
    <dbReference type="NCBI Taxonomy" id="979702"/>
    <lineage>
        <taxon>Eukaryota</taxon>
        <taxon>Fungi</taxon>
        <taxon>Fungi incertae sedis</taxon>
        <taxon>Mucoromycota</taxon>
        <taxon>Mortierellomycotina</taxon>
        <taxon>Mortierellomycetes</taxon>
        <taxon>Mortierellales</taxon>
        <taxon>Mortierellaceae</taxon>
        <taxon>Dissophora</taxon>
    </lineage>
</organism>
<keyword evidence="1" id="KW-1133">Transmembrane helix</keyword>
<comment type="caution">
    <text evidence="2">The sequence shown here is derived from an EMBL/GenBank/DDBJ whole genome shotgun (WGS) entry which is preliminary data.</text>
</comment>
<reference evidence="2" key="1">
    <citation type="journal article" date="2020" name="Fungal Divers.">
        <title>Resolving the Mortierellaceae phylogeny through synthesis of multi-gene phylogenetics and phylogenomics.</title>
        <authorList>
            <person name="Vandepol N."/>
            <person name="Liber J."/>
            <person name="Desiro A."/>
            <person name="Na H."/>
            <person name="Kennedy M."/>
            <person name="Barry K."/>
            <person name="Grigoriev I.V."/>
            <person name="Miller A.N."/>
            <person name="O'Donnell K."/>
            <person name="Stajich J.E."/>
            <person name="Bonito G."/>
        </authorList>
    </citation>
    <scope>NUCLEOTIDE SEQUENCE</scope>
    <source>
        <strain evidence="2">REB-010B</strain>
    </source>
</reference>
<accession>A0A9P6RNV1</accession>